<gene>
    <name evidence="11" type="ORF">UFOPK2996_00916</name>
    <name evidence="12" type="ORF">UFOPK4071_00193</name>
</gene>
<dbReference type="AlphaFoldDB" id="A0A6J6XWV2"/>
<dbReference type="Gene3D" id="3.40.50.300">
    <property type="entry name" value="P-loop containing nucleotide triphosphate hydrolases"/>
    <property type="match status" value="1"/>
</dbReference>
<dbReference type="CDD" id="cd18550">
    <property type="entry name" value="ABC_6TM_exporter_like"/>
    <property type="match status" value="1"/>
</dbReference>
<dbReference type="PROSITE" id="PS50929">
    <property type="entry name" value="ABC_TM1F"/>
    <property type="match status" value="1"/>
</dbReference>
<dbReference type="Pfam" id="PF00005">
    <property type="entry name" value="ABC_tran"/>
    <property type="match status" value="1"/>
</dbReference>
<dbReference type="InterPro" id="IPR011527">
    <property type="entry name" value="ABC1_TM_dom"/>
</dbReference>
<evidence type="ECO:0000256" key="4">
    <source>
        <dbReference type="ARBA" id="ARBA00022741"/>
    </source>
</evidence>
<feature type="transmembrane region" description="Helical" evidence="8">
    <location>
        <begin position="290"/>
        <end position="310"/>
    </location>
</feature>
<sequence>MMHQTLMSFRHDPDAVKGKHLERDLIRRVLGMTGPYRGALIGFIITVVLSAVVGVIPPLLFRSLLDNAVPNKNEQLVIGLAVAAVALAVASAGLSLVQRWYSALVGEGLIYDMRVSLFDHVQRMPIAFFTRTQTGSLMSRLNNDVIGAQQAVTGTLGTVISNVITLVVTLSVMLALEWRLTILTLVVLPAFIIPARRIGKRLQSATRESFVVNASMNNTIAERFNVAGALVVKLFGAHDRERDEFASRAARVRDIGIQTAMYSRVLFVALGLVAAVGTAVVYYVGGHMAIVGTISIGTVGAFVIYVGQIYQPLTQLTNARVDVMTALVSFERVFEILDFPSIVTESPTAVTLESPKGQIDFDHVWFRHPAPDLVSLASLEDGGAPGSEPSEWILQDINLSIAPGEFVALVGPSGAGKTTTAMLVPRVADVVEGSLRIDGHDVRELTMDSVHAAIGFVMQDPHLFHSSIKENLRYAKPEATDAEIEAACRAARIHDLIATLPDGYNTVVGERGYRMSGGEKQRIAIARVLLKSPAVIILDEATSHLDSESELAIQRALAEALKGRTALVIAHRLSTIVAADRIVVVDGGRIVEQGTHDQLLNLGGLYADLYRTQADRAAENPDFSI</sequence>
<feature type="domain" description="ABC transporter" evidence="9">
    <location>
        <begin position="374"/>
        <end position="612"/>
    </location>
</feature>
<dbReference type="InterPro" id="IPR017871">
    <property type="entry name" value="ABC_transporter-like_CS"/>
</dbReference>
<dbReference type="GO" id="GO:0005524">
    <property type="term" value="F:ATP binding"/>
    <property type="evidence" value="ECO:0007669"/>
    <property type="project" value="UniProtKB-KW"/>
</dbReference>
<feature type="domain" description="ABC transmembrane type-1" evidence="10">
    <location>
        <begin position="41"/>
        <end position="325"/>
    </location>
</feature>
<reference evidence="11" key="1">
    <citation type="submission" date="2020-05" db="EMBL/GenBank/DDBJ databases">
        <authorList>
            <person name="Chiriac C."/>
            <person name="Salcher M."/>
            <person name="Ghai R."/>
            <person name="Kavagutti S V."/>
        </authorList>
    </citation>
    <scope>NUCLEOTIDE SEQUENCE</scope>
</reference>
<feature type="transmembrane region" description="Helical" evidence="8">
    <location>
        <begin position="156"/>
        <end position="176"/>
    </location>
</feature>
<dbReference type="SUPFAM" id="SSF90123">
    <property type="entry name" value="ABC transporter transmembrane region"/>
    <property type="match status" value="1"/>
</dbReference>
<dbReference type="InterPro" id="IPR003439">
    <property type="entry name" value="ABC_transporter-like_ATP-bd"/>
</dbReference>
<keyword evidence="5" id="KW-0067">ATP-binding</keyword>
<keyword evidence="2" id="KW-0813">Transport</keyword>
<dbReference type="SUPFAM" id="SSF52540">
    <property type="entry name" value="P-loop containing nucleoside triphosphate hydrolases"/>
    <property type="match status" value="1"/>
</dbReference>
<dbReference type="GO" id="GO:0016020">
    <property type="term" value="C:membrane"/>
    <property type="evidence" value="ECO:0007669"/>
    <property type="project" value="UniProtKB-SubCell"/>
</dbReference>
<dbReference type="EMBL" id="CAFAAH010000115">
    <property type="protein sequence ID" value="CAB4798147.1"/>
    <property type="molecule type" value="Genomic_DNA"/>
</dbReference>
<dbReference type="InterPro" id="IPR039421">
    <property type="entry name" value="Type_1_exporter"/>
</dbReference>
<evidence type="ECO:0000259" key="10">
    <source>
        <dbReference type="PROSITE" id="PS50929"/>
    </source>
</evidence>
<keyword evidence="4" id="KW-0547">Nucleotide-binding</keyword>
<evidence type="ECO:0000256" key="7">
    <source>
        <dbReference type="ARBA" id="ARBA00023136"/>
    </source>
</evidence>
<keyword evidence="6 8" id="KW-1133">Transmembrane helix</keyword>
<evidence type="ECO:0000256" key="6">
    <source>
        <dbReference type="ARBA" id="ARBA00022989"/>
    </source>
</evidence>
<name>A0A6J6XWV2_9ZZZZ</name>
<organism evidence="11">
    <name type="scientific">freshwater metagenome</name>
    <dbReference type="NCBI Taxonomy" id="449393"/>
    <lineage>
        <taxon>unclassified sequences</taxon>
        <taxon>metagenomes</taxon>
        <taxon>ecological metagenomes</taxon>
    </lineage>
</organism>
<evidence type="ECO:0000313" key="12">
    <source>
        <dbReference type="EMBL" id="CAB5002075.1"/>
    </source>
</evidence>
<evidence type="ECO:0000256" key="8">
    <source>
        <dbReference type="SAM" id="Phobius"/>
    </source>
</evidence>
<evidence type="ECO:0000313" key="11">
    <source>
        <dbReference type="EMBL" id="CAB4798147.1"/>
    </source>
</evidence>
<feature type="transmembrane region" description="Helical" evidence="8">
    <location>
        <begin position="182"/>
        <end position="199"/>
    </location>
</feature>
<feature type="transmembrane region" description="Helical" evidence="8">
    <location>
        <begin position="36"/>
        <end position="56"/>
    </location>
</feature>
<evidence type="ECO:0000259" key="9">
    <source>
        <dbReference type="PROSITE" id="PS50893"/>
    </source>
</evidence>
<dbReference type="InterPro" id="IPR003593">
    <property type="entry name" value="AAA+_ATPase"/>
</dbReference>
<dbReference type="Pfam" id="PF00664">
    <property type="entry name" value="ABC_membrane"/>
    <property type="match status" value="1"/>
</dbReference>
<dbReference type="SMART" id="SM00382">
    <property type="entry name" value="AAA"/>
    <property type="match status" value="1"/>
</dbReference>
<evidence type="ECO:0000256" key="3">
    <source>
        <dbReference type="ARBA" id="ARBA00022692"/>
    </source>
</evidence>
<dbReference type="PANTHER" id="PTHR43394:SF1">
    <property type="entry name" value="ATP-BINDING CASSETTE SUB-FAMILY B MEMBER 10, MITOCHONDRIAL"/>
    <property type="match status" value="1"/>
</dbReference>
<evidence type="ECO:0000256" key="2">
    <source>
        <dbReference type="ARBA" id="ARBA00022448"/>
    </source>
</evidence>
<dbReference type="InterPro" id="IPR027417">
    <property type="entry name" value="P-loop_NTPase"/>
</dbReference>
<dbReference type="InterPro" id="IPR036640">
    <property type="entry name" value="ABC1_TM_sf"/>
</dbReference>
<protein>
    <submittedName>
        <fullName evidence="11">Unannotated protein</fullName>
    </submittedName>
</protein>
<evidence type="ECO:0000256" key="5">
    <source>
        <dbReference type="ARBA" id="ARBA00022840"/>
    </source>
</evidence>
<accession>A0A6J6XWV2</accession>
<keyword evidence="3 8" id="KW-0812">Transmembrane</keyword>
<feature type="transmembrane region" description="Helical" evidence="8">
    <location>
        <begin position="265"/>
        <end position="284"/>
    </location>
</feature>
<feature type="transmembrane region" description="Helical" evidence="8">
    <location>
        <begin position="76"/>
        <end position="97"/>
    </location>
</feature>
<keyword evidence="7 8" id="KW-0472">Membrane</keyword>
<dbReference type="GO" id="GO:0015421">
    <property type="term" value="F:ABC-type oligopeptide transporter activity"/>
    <property type="evidence" value="ECO:0007669"/>
    <property type="project" value="TreeGrafter"/>
</dbReference>
<comment type="subcellular location">
    <subcellularLocation>
        <location evidence="1">Membrane</location>
        <topology evidence="1">Multi-pass membrane protein</topology>
    </subcellularLocation>
</comment>
<dbReference type="FunFam" id="3.40.50.300:FF:000287">
    <property type="entry name" value="Multidrug ABC transporter ATP-binding protein"/>
    <property type="match status" value="1"/>
</dbReference>
<dbReference type="GO" id="GO:0016887">
    <property type="term" value="F:ATP hydrolysis activity"/>
    <property type="evidence" value="ECO:0007669"/>
    <property type="project" value="InterPro"/>
</dbReference>
<dbReference type="EMBL" id="CAFBPF010000012">
    <property type="protein sequence ID" value="CAB5002075.1"/>
    <property type="molecule type" value="Genomic_DNA"/>
</dbReference>
<dbReference type="PROSITE" id="PS00211">
    <property type="entry name" value="ABC_TRANSPORTER_1"/>
    <property type="match status" value="1"/>
</dbReference>
<evidence type="ECO:0000256" key="1">
    <source>
        <dbReference type="ARBA" id="ARBA00004141"/>
    </source>
</evidence>
<dbReference type="Gene3D" id="1.20.1560.10">
    <property type="entry name" value="ABC transporter type 1, transmembrane domain"/>
    <property type="match status" value="1"/>
</dbReference>
<proteinExistence type="predicted"/>
<dbReference type="PROSITE" id="PS50893">
    <property type="entry name" value="ABC_TRANSPORTER_2"/>
    <property type="match status" value="1"/>
</dbReference>
<dbReference type="PANTHER" id="PTHR43394">
    <property type="entry name" value="ATP-DEPENDENT PERMEASE MDL1, MITOCHONDRIAL"/>
    <property type="match status" value="1"/>
</dbReference>